<dbReference type="EMBL" id="JACOON010000001">
    <property type="protein sequence ID" value="MBC5647263.1"/>
    <property type="molecule type" value="Genomic_DNA"/>
</dbReference>
<keyword evidence="1" id="KW-1133">Transmembrane helix</keyword>
<keyword evidence="1" id="KW-0472">Membrane</keyword>
<dbReference type="RefSeq" id="WP_186856773.1">
    <property type="nucleotide sequence ID" value="NZ_JACOON010000001.1"/>
</dbReference>
<organism evidence="2 3">
    <name type="scientific">Christensenella tenuis</name>
    <dbReference type="NCBI Taxonomy" id="2763033"/>
    <lineage>
        <taxon>Bacteria</taxon>
        <taxon>Bacillati</taxon>
        <taxon>Bacillota</taxon>
        <taxon>Clostridia</taxon>
        <taxon>Christensenellales</taxon>
        <taxon>Christensenellaceae</taxon>
        <taxon>Christensenella</taxon>
    </lineage>
</organism>
<feature type="transmembrane region" description="Helical" evidence="1">
    <location>
        <begin position="12"/>
        <end position="31"/>
    </location>
</feature>
<dbReference type="Proteomes" id="UP000606889">
    <property type="component" value="Unassembled WGS sequence"/>
</dbReference>
<evidence type="ECO:0000313" key="3">
    <source>
        <dbReference type="Proteomes" id="UP000606889"/>
    </source>
</evidence>
<protein>
    <submittedName>
        <fullName evidence="2">Uncharacterized protein</fullName>
    </submittedName>
</protein>
<feature type="transmembrane region" description="Helical" evidence="1">
    <location>
        <begin position="37"/>
        <end position="53"/>
    </location>
</feature>
<proteinExistence type="predicted"/>
<feature type="transmembrane region" description="Helical" evidence="1">
    <location>
        <begin position="65"/>
        <end position="89"/>
    </location>
</feature>
<evidence type="ECO:0000256" key="1">
    <source>
        <dbReference type="SAM" id="Phobius"/>
    </source>
</evidence>
<comment type="caution">
    <text evidence="2">The sequence shown here is derived from an EMBL/GenBank/DDBJ whole genome shotgun (WGS) entry which is preliminary data.</text>
</comment>
<keyword evidence="1" id="KW-0812">Transmembrane</keyword>
<name>A0ABR7EDN0_9FIRM</name>
<reference evidence="2 3" key="1">
    <citation type="submission" date="2020-08" db="EMBL/GenBank/DDBJ databases">
        <title>Genome public.</title>
        <authorList>
            <person name="Liu C."/>
            <person name="Sun Q."/>
        </authorList>
    </citation>
    <scope>NUCLEOTIDE SEQUENCE [LARGE SCALE GENOMIC DNA]</scope>
    <source>
        <strain evidence="2 3">NSJ-35</strain>
    </source>
</reference>
<sequence length="95" mass="10949">MKQLTEKQLNFWQKFLGIVAGIGIWLAIYFGSESDNILLQYLFLIIFVVVIFGQRKIERSLDMRLTLFTKFWLIGLVIGLGLFFLVGALTGRIFS</sequence>
<evidence type="ECO:0000313" key="2">
    <source>
        <dbReference type="EMBL" id="MBC5647263.1"/>
    </source>
</evidence>
<accession>A0ABR7EDN0</accession>
<keyword evidence="3" id="KW-1185">Reference proteome</keyword>
<gene>
    <name evidence="2" type="ORF">H8S18_02800</name>
</gene>